<dbReference type="AlphaFoldDB" id="M4BJJ2"/>
<accession>M4BJJ2</accession>
<proteinExistence type="predicted"/>
<keyword evidence="2" id="KW-1185">Reference proteome</keyword>
<dbReference type="EMBL" id="JH598326">
    <property type="status" value="NOT_ANNOTATED_CDS"/>
    <property type="molecule type" value="Genomic_DNA"/>
</dbReference>
<dbReference type="Proteomes" id="UP000011713">
    <property type="component" value="Unassembled WGS sequence"/>
</dbReference>
<reference evidence="1" key="2">
    <citation type="submission" date="2015-06" db="UniProtKB">
        <authorList>
            <consortium name="EnsemblProtists"/>
        </authorList>
    </citation>
    <scope>IDENTIFICATION</scope>
    <source>
        <strain evidence="1">Emoy2</strain>
    </source>
</reference>
<evidence type="ECO:0000313" key="1">
    <source>
        <dbReference type="EnsemblProtists" id="HpaP806571"/>
    </source>
</evidence>
<organism evidence="1 2">
    <name type="scientific">Hyaloperonospora arabidopsidis (strain Emoy2)</name>
    <name type="common">Downy mildew agent</name>
    <name type="synonym">Peronospora arabidopsidis</name>
    <dbReference type="NCBI Taxonomy" id="559515"/>
    <lineage>
        <taxon>Eukaryota</taxon>
        <taxon>Sar</taxon>
        <taxon>Stramenopiles</taxon>
        <taxon>Oomycota</taxon>
        <taxon>Peronosporomycetes</taxon>
        <taxon>Peronosporales</taxon>
        <taxon>Peronosporaceae</taxon>
        <taxon>Hyaloperonospora</taxon>
    </lineage>
</organism>
<dbReference type="InParanoid" id="M4BJJ2"/>
<sequence>MNWSSCNSVPPLVLSEPIGLKQTWDGHWGAAVYDRRSVGACASKRRLFRDINHVLSPAFHLCSFSAEATPLARCLLLRYSGCNQYFGPL</sequence>
<name>M4BJJ2_HYAAE</name>
<reference evidence="2" key="1">
    <citation type="journal article" date="2010" name="Science">
        <title>Signatures of adaptation to obligate biotrophy in the Hyaloperonospora arabidopsidis genome.</title>
        <authorList>
            <person name="Baxter L."/>
            <person name="Tripathy S."/>
            <person name="Ishaque N."/>
            <person name="Boot N."/>
            <person name="Cabral A."/>
            <person name="Kemen E."/>
            <person name="Thines M."/>
            <person name="Ah-Fong A."/>
            <person name="Anderson R."/>
            <person name="Badejoko W."/>
            <person name="Bittner-Eddy P."/>
            <person name="Boore J.L."/>
            <person name="Chibucos M.C."/>
            <person name="Coates M."/>
            <person name="Dehal P."/>
            <person name="Delehaunty K."/>
            <person name="Dong S."/>
            <person name="Downton P."/>
            <person name="Dumas B."/>
            <person name="Fabro G."/>
            <person name="Fronick C."/>
            <person name="Fuerstenberg S.I."/>
            <person name="Fulton L."/>
            <person name="Gaulin E."/>
            <person name="Govers F."/>
            <person name="Hughes L."/>
            <person name="Humphray S."/>
            <person name="Jiang R.H."/>
            <person name="Judelson H."/>
            <person name="Kamoun S."/>
            <person name="Kyung K."/>
            <person name="Meijer H."/>
            <person name="Minx P."/>
            <person name="Morris P."/>
            <person name="Nelson J."/>
            <person name="Phuntumart V."/>
            <person name="Qutob D."/>
            <person name="Rehmany A."/>
            <person name="Rougon-Cardoso A."/>
            <person name="Ryden P."/>
            <person name="Torto-Alalibo T."/>
            <person name="Studholme D."/>
            <person name="Wang Y."/>
            <person name="Win J."/>
            <person name="Wood J."/>
            <person name="Clifton S.W."/>
            <person name="Rogers J."/>
            <person name="Van den Ackerveken G."/>
            <person name="Jones J.D."/>
            <person name="McDowell J.M."/>
            <person name="Beynon J."/>
            <person name="Tyler B.M."/>
        </authorList>
    </citation>
    <scope>NUCLEOTIDE SEQUENCE [LARGE SCALE GENOMIC DNA]</scope>
    <source>
        <strain evidence="2">Emoy2</strain>
    </source>
</reference>
<protein>
    <submittedName>
        <fullName evidence="1">Uncharacterized protein</fullName>
    </submittedName>
</protein>
<evidence type="ECO:0000313" key="2">
    <source>
        <dbReference type="Proteomes" id="UP000011713"/>
    </source>
</evidence>
<dbReference type="HOGENOM" id="CLU_2459526_0_0_1"/>
<dbReference type="EnsemblProtists" id="HpaT806571">
    <property type="protein sequence ID" value="HpaP806571"/>
    <property type="gene ID" value="HpaG806571"/>
</dbReference>
<dbReference type="VEuPathDB" id="FungiDB:HpaG806571"/>